<reference evidence="2 3" key="1">
    <citation type="submission" date="2018-06" db="EMBL/GenBank/DDBJ databases">
        <title>Genome Sequence of the Brown Rot Fungal Pathogen Monilinia fructigena.</title>
        <authorList>
            <person name="Landi L."/>
            <person name="De Miccolis Angelini R.M."/>
            <person name="Pollastro S."/>
            <person name="Abate D."/>
            <person name="Faretra F."/>
            <person name="Romanazzi G."/>
        </authorList>
    </citation>
    <scope>NUCLEOTIDE SEQUENCE [LARGE SCALE GENOMIC DNA]</scope>
    <source>
        <strain evidence="2 3">Mfrg269</strain>
    </source>
</reference>
<gene>
    <name evidence="2" type="ORF">DID88_003963</name>
</gene>
<sequence length="161" mass="18659">MKTWLLRPSDQRKRSLGHDLTSLRTQRRPSFSGSLGALRSKVNITHRASSIVESHPEIIEERIERQSRVSLSYLFLSLPGELQAQIIAPLPIHTILDLRQVSRSFHQLVTTNEAPIARYHAKNTLPLIPYDYILYQTLPILTCIIWVEYGIDYMLHPNYQQ</sequence>
<dbReference type="AlphaFoldDB" id="A0A395IH05"/>
<dbReference type="EMBL" id="QKRW01000075">
    <property type="protein sequence ID" value="RAL58603.1"/>
    <property type="molecule type" value="Genomic_DNA"/>
</dbReference>
<dbReference type="InterPro" id="IPR036047">
    <property type="entry name" value="F-box-like_dom_sf"/>
</dbReference>
<accession>A0A395IH05</accession>
<protein>
    <recommendedName>
        <fullName evidence="1">F-box domain-containing protein</fullName>
    </recommendedName>
</protein>
<evidence type="ECO:0000313" key="3">
    <source>
        <dbReference type="Proteomes" id="UP000249056"/>
    </source>
</evidence>
<dbReference type="InterPro" id="IPR001810">
    <property type="entry name" value="F-box_dom"/>
</dbReference>
<name>A0A395IH05_9HELO</name>
<dbReference type="Pfam" id="PF00646">
    <property type="entry name" value="F-box"/>
    <property type="match status" value="1"/>
</dbReference>
<proteinExistence type="predicted"/>
<dbReference type="SUPFAM" id="SSF81383">
    <property type="entry name" value="F-box domain"/>
    <property type="match status" value="1"/>
</dbReference>
<evidence type="ECO:0000313" key="2">
    <source>
        <dbReference type="EMBL" id="RAL58603.1"/>
    </source>
</evidence>
<dbReference type="Proteomes" id="UP000249056">
    <property type="component" value="Unassembled WGS sequence"/>
</dbReference>
<organism evidence="2 3">
    <name type="scientific">Monilinia fructigena</name>
    <dbReference type="NCBI Taxonomy" id="38457"/>
    <lineage>
        <taxon>Eukaryota</taxon>
        <taxon>Fungi</taxon>
        <taxon>Dikarya</taxon>
        <taxon>Ascomycota</taxon>
        <taxon>Pezizomycotina</taxon>
        <taxon>Leotiomycetes</taxon>
        <taxon>Helotiales</taxon>
        <taxon>Sclerotiniaceae</taxon>
        <taxon>Monilinia</taxon>
    </lineage>
</organism>
<evidence type="ECO:0000259" key="1">
    <source>
        <dbReference type="PROSITE" id="PS50181"/>
    </source>
</evidence>
<comment type="caution">
    <text evidence="2">The sequence shown here is derived from an EMBL/GenBank/DDBJ whole genome shotgun (WGS) entry which is preliminary data.</text>
</comment>
<dbReference type="PROSITE" id="PS50181">
    <property type="entry name" value="FBOX"/>
    <property type="match status" value="1"/>
</dbReference>
<keyword evidence="3" id="KW-1185">Reference proteome</keyword>
<feature type="domain" description="F-box" evidence="1">
    <location>
        <begin position="72"/>
        <end position="119"/>
    </location>
</feature>
<dbReference type="OrthoDB" id="5396937at2759"/>